<evidence type="ECO:0000313" key="6">
    <source>
        <dbReference type="EMBL" id="AIY67268.1"/>
    </source>
</evidence>
<dbReference type="Pfam" id="PF01965">
    <property type="entry name" value="DJ-1_PfpI"/>
    <property type="match status" value="1"/>
</dbReference>
<feature type="signal peptide" evidence="4">
    <location>
        <begin position="1"/>
        <end position="23"/>
    </location>
</feature>
<dbReference type="GO" id="GO:0019243">
    <property type="term" value="P:methylglyoxal catabolic process to D-lactate via S-lactoyl-glutathione"/>
    <property type="evidence" value="ECO:0007669"/>
    <property type="project" value="TreeGrafter"/>
</dbReference>
<keyword evidence="7" id="KW-1185">Reference proteome</keyword>
<dbReference type="EMBL" id="CP009889">
    <property type="protein sequence ID" value="AIY67268.1"/>
    <property type="molecule type" value="Genomic_DNA"/>
</dbReference>
<evidence type="ECO:0000256" key="1">
    <source>
        <dbReference type="ARBA" id="ARBA00023016"/>
    </source>
</evidence>
<dbReference type="STRING" id="1348114.OM33_19655"/>
<dbReference type="CDD" id="cd03141">
    <property type="entry name" value="GATase1_Hsp31_like"/>
    <property type="match status" value="1"/>
</dbReference>
<accession>A0A0A7EL54</accession>
<dbReference type="OrthoDB" id="9792284at2"/>
<dbReference type="PANTHER" id="PTHR48094">
    <property type="entry name" value="PROTEIN/NUCLEIC ACID DEGLYCASE DJ-1-RELATED"/>
    <property type="match status" value="1"/>
</dbReference>
<evidence type="ECO:0000256" key="3">
    <source>
        <dbReference type="ARBA" id="ARBA00038493"/>
    </source>
</evidence>
<dbReference type="SUPFAM" id="SSF52317">
    <property type="entry name" value="Class I glutamine amidotransferase-like"/>
    <property type="match status" value="1"/>
</dbReference>
<organism evidence="6 7">
    <name type="scientific">Pseudoalteromonas piratica</name>
    <dbReference type="NCBI Taxonomy" id="1348114"/>
    <lineage>
        <taxon>Bacteria</taxon>
        <taxon>Pseudomonadati</taxon>
        <taxon>Pseudomonadota</taxon>
        <taxon>Gammaproteobacteria</taxon>
        <taxon>Alteromonadales</taxon>
        <taxon>Pseudoalteromonadaceae</taxon>
        <taxon>Pseudoalteromonas</taxon>
    </lineage>
</organism>
<evidence type="ECO:0000313" key="7">
    <source>
        <dbReference type="Proteomes" id="UP000030341"/>
    </source>
</evidence>
<gene>
    <name evidence="6" type="ORF">OM33_19655</name>
</gene>
<dbReference type="InterPro" id="IPR002818">
    <property type="entry name" value="DJ-1/PfpI"/>
</dbReference>
<dbReference type="eggNOG" id="COG0693">
    <property type="taxonomic scope" value="Bacteria"/>
</dbReference>
<evidence type="ECO:0000256" key="4">
    <source>
        <dbReference type="SAM" id="SignalP"/>
    </source>
</evidence>
<dbReference type="InterPro" id="IPR029062">
    <property type="entry name" value="Class_I_gatase-like"/>
</dbReference>
<dbReference type="InterPro" id="IPR050325">
    <property type="entry name" value="Prot/Nucl_acid_deglycase"/>
</dbReference>
<evidence type="ECO:0000256" key="2">
    <source>
        <dbReference type="ARBA" id="ARBA00023239"/>
    </source>
</evidence>
<evidence type="ECO:0000259" key="5">
    <source>
        <dbReference type="Pfam" id="PF01965"/>
    </source>
</evidence>
<keyword evidence="1" id="KW-0346">Stress response</keyword>
<reference evidence="6 7" key="1">
    <citation type="submission" date="2014-11" db="EMBL/GenBank/DDBJ databases">
        <title>Complete Genome Sequence of Pseudoalteromonas sp. Strain OCN003 Isolated from Kaneohe Bay, Oahu, Hawaii.</title>
        <authorList>
            <person name="Beurmann S."/>
            <person name="Videau P."/>
            <person name="Ushijima B."/>
            <person name="Smith A.M."/>
            <person name="Aeby G.S."/>
            <person name="Callahan S.M."/>
            <person name="Belcaid M."/>
        </authorList>
    </citation>
    <scope>NUCLEOTIDE SEQUENCE [LARGE SCALE GENOMIC DNA]</scope>
    <source>
        <strain evidence="6 7">OCN003</strain>
    </source>
</reference>
<sequence length="373" mass="40624">MTNPIKHTLLASLLGLSSLNLMADEQKHILMVLSSYGETDAQGELIKPGYEFDEMSKSYLVFKAAGAKVTFASPKGGKVLADKYNKAKQYNAKFLDDKSAVAQLENTQKLATLNHQDFDAVYVVGGKGPMFDLATDNSVKQIIKQVYENDGVIGAVCHGPAALLDVKLSSGEYLLAGKRVSGFTNLEESAFTKKWQMPFSLADKLSEQGALYQQDSLMFNQVSFDGNLLTGQNPFSTTDTAIAVAKKLGLTLEKSIEFKDDRTIKLAEQFVADKTAALATYNASKQDYDSMLLAMLGVYLGKHAQSQMEREAALTLLKVTSSDVNHPAIELAIAKTLLADNDFNTAKNHLSAAQKKFPENPEIATLLTDVQSL</sequence>
<comment type="similarity">
    <text evidence="3">Belongs to the peptidase C56 family. HSP31-like subfamily.</text>
</comment>
<dbReference type="GO" id="GO:0019172">
    <property type="term" value="F:glyoxalase III activity"/>
    <property type="evidence" value="ECO:0007669"/>
    <property type="project" value="TreeGrafter"/>
</dbReference>
<name>A0A0A7EL54_9GAMM</name>
<keyword evidence="2" id="KW-0456">Lyase</keyword>
<dbReference type="AlphaFoldDB" id="A0A0A7EL54"/>
<dbReference type="GO" id="GO:0005737">
    <property type="term" value="C:cytoplasm"/>
    <property type="evidence" value="ECO:0007669"/>
    <property type="project" value="TreeGrafter"/>
</dbReference>
<feature type="domain" description="DJ-1/PfpI" evidence="5">
    <location>
        <begin position="47"/>
        <end position="243"/>
    </location>
</feature>
<proteinExistence type="inferred from homology"/>
<feature type="chain" id="PRO_5002027115" evidence="4">
    <location>
        <begin position="24"/>
        <end position="373"/>
    </location>
</feature>
<dbReference type="KEGG" id="pseo:OM33_19655"/>
<dbReference type="Proteomes" id="UP000030341">
    <property type="component" value="Chromosome 2"/>
</dbReference>
<dbReference type="RefSeq" id="WP_040136120.1">
    <property type="nucleotide sequence ID" value="NZ_CP009889.1"/>
</dbReference>
<dbReference type="HOGENOM" id="CLU_064923_0_0_6"/>
<dbReference type="Gene3D" id="3.40.50.880">
    <property type="match status" value="1"/>
</dbReference>
<dbReference type="PANTHER" id="PTHR48094:SF11">
    <property type="entry name" value="GLUTATHIONE-INDEPENDENT GLYOXALASE HSP31-RELATED"/>
    <property type="match status" value="1"/>
</dbReference>
<protein>
    <submittedName>
        <fullName evidence="6">Peptidase</fullName>
    </submittedName>
</protein>
<keyword evidence="4" id="KW-0732">Signal</keyword>